<dbReference type="Gene3D" id="1.10.287.130">
    <property type="match status" value="1"/>
</dbReference>
<reference evidence="9 10" key="1">
    <citation type="journal article" date="2015" name="Nature">
        <title>rRNA introns, odd ribosomes, and small enigmatic genomes across a large radiation of phyla.</title>
        <authorList>
            <person name="Brown C.T."/>
            <person name="Hug L.A."/>
            <person name="Thomas B.C."/>
            <person name="Sharon I."/>
            <person name="Castelle C.J."/>
            <person name="Singh A."/>
            <person name="Wilkins M.J."/>
            <person name="Williams K.H."/>
            <person name="Banfield J.F."/>
        </authorList>
    </citation>
    <scope>NUCLEOTIDE SEQUENCE [LARGE SCALE GENOMIC DNA]</scope>
</reference>
<dbReference type="InterPro" id="IPR004358">
    <property type="entry name" value="Sig_transdc_His_kin-like_C"/>
</dbReference>
<dbReference type="PANTHER" id="PTHR43711">
    <property type="entry name" value="TWO-COMPONENT HISTIDINE KINASE"/>
    <property type="match status" value="1"/>
</dbReference>
<evidence type="ECO:0000256" key="4">
    <source>
        <dbReference type="ARBA" id="ARBA00022679"/>
    </source>
</evidence>
<evidence type="ECO:0000256" key="3">
    <source>
        <dbReference type="ARBA" id="ARBA00022553"/>
    </source>
</evidence>
<dbReference type="EC" id="2.7.13.3" evidence="2"/>
<evidence type="ECO:0000256" key="5">
    <source>
        <dbReference type="ARBA" id="ARBA00022777"/>
    </source>
</evidence>
<comment type="catalytic activity">
    <reaction evidence="1">
        <text>ATP + protein L-histidine = ADP + protein N-phospho-L-histidine.</text>
        <dbReference type="EC" id="2.7.13.3"/>
    </reaction>
</comment>
<dbReference type="CDD" id="cd00082">
    <property type="entry name" value="HisKA"/>
    <property type="match status" value="1"/>
</dbReference>
<dbReference type="Pfam" id="PF02518">
    <property type="entry name" value="HATPase_c"/>
    <property type="match status" value="1"/>
</dbReference>
<keyword evidence="4" id="KW-0808">Transferase</keyword>
<dbReference type="InterPro" id="IPR003594">
    <property type="entry name" value="HATPase_dom"/>
</dbReference>
<dbReference type="SMART" id="SM00388">
    <property type="entry name" value="HisKA"/>
    <property type="match status" value="1"/>
</dbReference>
<dbReference type="Proteomes" id="UP000034137">
    <property type="component" value="Unassembled WGS sequence"/>
</dbReference>
<dbReference type="InterPro" id="IPR036097">
    <property type="entry name" value="HisK_dim/P_sf"/>
</dbReference>
<dbReference type="PROSITE" id="PS50109">
    <property type="entry name" value="HIS_KIN"/>
    <property type="match status" value="1"/>
</dbReference>
<gene>
    <name evidence="9" type="ORF">UT64_C0012G0022</name>
</gene>
<dbReference type="CDD" id="cd00075">
    <property type="entry name" value="HATPase"/>
    <property type="match status" value="1"/>
</dbReference>
<dbReference type="EMBL" id="LBXO01000012">
    <property type="protein sequence ID" value="KKR33230.1"/>
    <property type="molecule type" value="Genomic_DNA"/>
</dbReference>
<dbReference type="InterPro" id="IPR003661">
    <property type="entry name" value="HisK_dim/P_dom"/>
</dbReference>
<dbReference type="GO" id="GO:0000155">
    <property type="term" value="F:phosphorelay sensor kinase activity"/>
    <property type="evidence" value="ECO:0007669"/>
    <property type="project" value="InterPro"/>
</dbReference>
<keyword evidence="6" id="KW-0902">Two-component regulatory system</keyword>
<protein>
    <recommendedName>
        <fullName evidence="2">histidine kinase</fullName>
        <ecNumber evidence="2">2.7.13.3</ecNumber>
    </recommendedName>
</protein>
<dbReference type="InterPro" id="IPR000700">
    <property type="entry name" value="PAS-assoc_C"/>
</dbReference>
<feature type="domain" description="PAC" evidence="8">
    <location>
        <begin position="1"/>
        <end position="47"/>
    </location>
</feature>
<dbReference type="SUPFAM" id="SSF55874">
    <property type="entry name" value="ATPase domain of HSP90 chaperone/DNA topoisomerase II/histidine kinase"/>
    <property type="match status" value="1"/>
</dbReference>
<evidence type="ECO:0000256" key="1">
    <source>
        <dbReference type="ARBA" id="ARBA00000085"/>
    </source>
</evidence>
<keyword evidence="3" id="KW-0597">Phosphoprotein</keyword>
<dbReference type="FunFam" id="3.30.565.10:FF:000006">
    <property type="entry name" value="Sensor histidine kinase WalK"/>
    <property type="match status" value="1"/>
</dbReference>
<feature type="non-terminal residue" evidence="9">
    <location>
        <position position="1"/>
    </location>
</feature>
<dbReference type="PRINTS" id="PR00344">
    <property type="entry name" value="BCTRLSENSOR"/>
</dbReference>
<evidence type="ECO:0000313" key="9">
    <source>
        <dbReference type="EMBL" id="KKR33230.1"/>
    </source>
</evidence>
<evidence type="ECO:0000256" key="2">
    <source>
        <dbReference type="ARBA" id="ARBA00012438"/>
    </source>
</evidence>
<dbReference type="SUPFAM" id="SSF47384">
    <property type="entry name" value="Homodimeric domain of signal transducing histidine kinase"/>
    <property type="match status" value="1"/>
</dbReference>
<dbReference type="InterPro" id="IPR005467">
    <property type="entry name" value="His_kinase_dom"/>
</dbReference>
<sequence length="279" mass="31869">NRSKQGRKYISSLSISQVKDDENQTIFFVLIERDITKEKEIDLAKTEFVSLASHQLRTPLASIGLSAELLLRGVSGVVDASSKRYLDEILSSTVRMKDLIESLLNISRIELGTFVVKFEMIDFNKEISEIIKEFDLKIKARQIKLRKKIDKTLPMVKFDRNILEIITENLLTNAIRYTQVGGKINIEVKKGEQEILLIVADNGHGIPRDQQDRIFEKMFRADNAREFSFEGDGLGLYMVKSVVTKIGGKIWVESELNKGSTFFVSFPLREKNAVYCIEK</sequence>
<feature type="domain" description="Histidine kinase" evidence="7">
    <location>
        <begin position="51"/>
        <end position="270"/>
    </location>
</feature>
<dbReference type="Gene3D" id="3.30.450.20">
    <property type="entry name" value="PAS domain"/>
    <property type="match status" value="1"/>
</dbReference>
<organism evidence="9 10">
    <name type="scientific">Candidatus Falkowbacteria bacterium GW2011_GWF2_39_8</name>
    <dbReference type="NCBI Taxonomy" id="1618642"/>
    <lineage>
        <taxon>Bacteria</taxon>
        <taxon>Candidatus Falkowiibacteriota</taxon>
    </lineage>
</organism>
<dbReference type="PANTHER" id="PTHR43711:SF31">
    <property type="entry name" value="HISTIDINE KINASE"/>
    <property type="match status" value="1"/>
</dbReference>
<dbReference type="Pfam" id="PF00512">
    <property type="entry name" value="HisKA"/>
    <property type="match status" value="1"/>
</dbReference>
<accession>A0A0G0SET8</accession>
<evidence type="ECO:0000256" key="6">
    <source>
        <dbReference type="ARBA" id="ARBA00023012"/>
    </source>
</evidence>
<dbReference type="InterPro" id="IPR050736">
    <property type="entry name" value="Sensor_HK_Regulatory"/>
</dbReference>
<name>A0A0G0SET8_9BACT</name>
<comment type="caution">
    <text evidence="9">The sequence shown here is derived from an EMBL/GenBank/DDBJ whole genome shotgun (WGS) entry which is preliminary data.</text>
</comment>
<dbReference type="Gene3D" id="3.30.565.10">
    <property type="entry name" value="Histidine kinase-like ATPase, C-terminal domain"/>
    <property type="match status" value="1"/>
</dbReference>
<dbReference type="SMART" id="SM00387">
    <property type="entry name" value="HATPase_c"/>
    <property type="match status" value="1"/>
</dbReference>
<evidence type="ECO:0000259" key="7">
    <source>
        <dbReference type="PROSITE" id="PS50109"/>
    </source>
</evidence>
<evidence type="ECO:0000259" key="8">
    <source>
        <dbReference type="PROSITE" id="PS50113"/>
    </source>
</evidence>
<dbReference type="InterPro" id="IPR036890">
    <property type="entry name" value="HATPase_C_sf"/>
</dbReference>
<proteinExistence type="predicted"/>
<evidence type="ECO:0000313" key="10">
    <source>
        <dbReference type="Proteomes" id="UP000034137"/>
    </source>
</evidence>
<keyword evidence="5 9" id="KW-0418">Kinase</keyword>
<dbReference type="PROSITE" id="PS50113">
    <property type="entry name" value="PAC"/>
    <property type="match status" value="1"/>
</dbReference>
<dbReference type="AlphaFoldDB" id="A0A0G0SET8"/>